<dbReference type="Pfam" id="PF03551">
    <property type="entry name" value="PadR"/>
    <property type="match status" value="1"/>
</dbReference>
<protein>
    <recommendedName>
        <fullName evidence="4">Transcriptional regulator, PadR family</fullName>
    </recommendedName>
</protein>
<evidence type="ECO:0000313" key="3">
    <source>
        <dbReference type="EMBL" id="CAA9385009.1"/>
    </source>
</evidence>
<dbReference type="Gene3D" id="6.10.140.190">
    <property type="match status" value="1"/>
</dbReference>
<reference evidence="3" key="1">
    <citation type="submission" date="2020-02" db="EMBL/GenBank/DDBJ databases">
        <authorList>
            <person name="Meier V. D."/>
        </authorList>
    </citation>
    <scope>NUCLEOTIDE SEQUENCE</scope>
    <source>
        <strain evidence="3">AVDCRST_MAG75</strain>
    </source>
</reference>
<dbReference type="InterPro" id="IPR018309">
    <property type="entry name" value="Tscrpt_reg_PadR_C"/>
</dbReference>
<dbReference type="InterPro" id="IPR036390">
    <property type="entry name" value="WH_DNA-bd_sf"/>
</dbReference>
<feature type="domain" description="Transcription regulator PadR C-terminal" evidence="2">
    <location>
        <begin position="96"/>
        <end position="174"/>
    </location>
</feature>
<dbReference type="EMBL" id="CADCUO010000072">
    <property type="protein sequence ID" value="CAA9385009.1"/>
    <property type="molecule type" value="Genomic_DNA"/>
</dbReference>
<name>A0A6J4NH47_9ACTN</name>
<evidence type="ECO:0008006" key="4">
    <source>
        <dbReference type="Google" id="ProtNLM"/>
    </source>
</evidence>
<dbReference type="PANTHER" id="PTHR43252:SF4">
    <property type="entry name" value="TRANSCRIPTIONAL REGULATORY PROTEIN"/>
    <property type="match status" value="1"/>
</dbReference>
<dbReference type="AlphaFoldDB" id="A0A6J4NH47"/>
<dbReference type="Gene3D" id="1.10.10.10">
    <property type="entry name" value="Winged helix-like DNA-binding domain superfamily/Winged helix DNA-binding domain"/>
    <property type="match status" value="1"/>
</dbReference>
<accession>A0A6J4NH47</accession>
<proteinExistence type="predicted"/>
<dbReference type="Pfam" id="PF10400">
    <property type="entry name" value="Vir_act_alpha_C"/>
    <property type="match status" value="1"/>
</dbReference>
<gene>
    <name evidence="3" type="ORF">AVDCRST_MAG75-1226</name>
</gene>
<dbReference type="InterPro" id="IPR036388">
    <property type="entry name" value="WH-like_DNA-bd_sf"/>
</dbReference>
<feature type="domain" description="Transcription regulator PadR N-terminal" evidence="1">
    <location>
        <begin position="14"/>
        <end position="83"/>
    </location>
</feature>
<evidence type="ECO:0000259" key="1">
    <source>
        <dbReference type="Pfam" id="PF03551"/>
    </source>
</evidence>
<dbReference type="InterPro" id="IPR005149">
    <property type="entry name" value="Tscrpt_reg_PadR_N"/>
</dbReference>
<dbReference type="SUPFAM" id="SSF46785">
    <property type="entry name" value="Winged helix' DNA-binding domain"/>
    <property type="match status" value="1"/>
</dbReference>
<sequence>MLDSVEVNATAAALLGMLRGGAATGYELAARAEEELGDFWTVTRSQVYRELTGMSERGLVQPQQPGPRDRRPYQLTDAGRAAFSVWLHQEPGSDVVRIPLLLRLAFADAIEPSRLAELTAAQRAQHAERLQRYREVERAALQHGASDRDLVTLRFGLRYEQAVVEWFDRDLSRLGQSNVSRSP</sequence>
<organism evidence="3">
    <name type="scientific">uncultured Propionibacteriaceae bacterium</name>
    <dbReference type="NCBI Taxonomy" id="257457"/>
    <lineage>
        <taxon>Bacteria</taxon>
        <taxon>Bacillati</taxon>
        <taxon>Actinomycetota</taxon>
        <taxon>Actinomycetes</taxon>
        <taxon>Propionibacteriales</taxon>
        <taxon>Propionibacteriaceae</taxon>
        <taxon>environmental samples</taxon>
    </lineage>
</organism>
<evidence type="ECO:0000259" key="2">
    <source>
        <dbReference type="Pfam" id="PF10400"/>
    </source>
</evidence>
<dbReference type="PANTHER" id="PTHR43252">
    <property type="entry name" value="TRANSCRIPTIONAL REGULATOR YQJI"/>
    <property type="match status" value="1"/>
</dbReference>